<proteinExistence type="predicted"/>
<dbReference type="InterPro" id="IPR029052">
    <property type="entry name" value="Metallo-depent_PP-like"/>
</dbReference>
<reference evidence="3" key="1">
    <citation type="journal article" date="2019" name="Int. J. Syst. Evol. Microbiol.">
        <title>The Global Catalogue of Microorganisms (GCM) 10K type strain sequencing project: providing services to taxonomists for standard genome sequencing and annotation.</title>
        <authorList>
            <consortium name="The Broad Institute Genomics Platform"/>
            <consortium name="The Broad Institute Genome Sequencing Center for Infectious Disease"/>
            <person name="Wu L."/>
            <person name="Ma J."/>
        </authorList>
    </citation>
    <scope>NUCLEOTIDE SEQUENCE [LARGE SCALE GENOMIC DNA]</scope>
    <source>
        <strain evidence="3">CGMCC 1.19032</strain>
    </source>
</reference>
<keyword evidence="3" id="KW-1185">Reference proteome</keyword>
<dbReference type="Gene3D" id="3.60.21.10">
    <property type="match status" value="1"/>
</dbReference>
<sequence>MLEEEKNAIVPQKDWQNWPLELTPYFARYPENKRRPVNKTLFRDDDFELVYHVKEKKLQIRSRGDLVYSAIPYDTARHYIQRAAVQYLLHPNEVRQYIERHEPNVRKYLALSLFQVSQQVLAENSLEVSQAYHAIFQDPLLEIQILGRLLQHDETGPLSANLAGKFLYTENVKTGISGYVFSYLNFLLKLTQSLPITTNGKKIEWLDYTADGVKTAQLPQFIYADSDVTQALALLPRVQQPPSSKPSFLAQTSQPAPLRRSVFGRELSEVRKNYLAHSVKPAKLENYFEKVLPNENFNVINVVSDLHVTNGEIPFINHRFNLIAGDLTDAPMQNATLTGLYVLGNHELIAALPTETATKEEREKWAPFQKYQWFQQLLAEPEEAWYLLPIGDHPFYQMVQETLQPRFPQLRILHNQSFVHDGVRYLGLTIPVASVQRKKDWQRYLFQTLTHLLGEDKQTPTVIISHAPLCNELSRLSPRSPAYNPMYTCADKRIESLFQAYSIIGVIHGHHHIPASFGRYKQVEFGGKELFVVCSIYSDMNTGFDLTELLPKTN</sequence>
<dbReference type="RefSeq" id="WP_204654414.1">
    <property type="nucleotide sequence ID" value="NZ_JAFBFD010000027.1"/>
</dbReference>
<evidence type="ECO:0000313" key="2">
    <source>
        <dbReference type="EMBL" id="MFC4719385.1"/>
    </source>
</evidence>
<feature type="domain" description="Calcineurin-like phosphoesterase" evidence="1">
    <location>
        <begin position="282"/>
        <end position="514"/>
    </location>
</feature>
<name>A0ABV9MVN0_9ENTE</name>
<protein>
    <submittedName>
        <fullName evidence="2">Metallophosphoesterase</fullName>
    </submittedName>
</protein>
<dbReference type="InterPro" id="IPR004843">
    <property type="entry name" value="Calcineurin-like_PHP"/>
</dbReference>
<gene>
    <name evidence="2" type="ORF">ACFO5I_06535</name>
</gene>
<organism evidence="2 3">
    <name type="scientific">Enterococcus lemanii</name>
    <dbReference type="NCBI Taxonomy" id="1159752"/>
    <lineage>
        <taxon>Bacteria</taxon>
        <taxon>Bacillati</taxon>
        <taxon>Bacillota</taxon>
        <taxon>Bacilli</taxon>
        <taxon>Lactobacillales</taxon>
        <taxon>Enterococcaceae</taxon>
        <taxon>Enterococcus</taxon>
    </lineage>
</organism>
<evidence type="ECO:0000313" key="3">
    <source>
        <dbReference type="Proteomes" id="UP001595969"/>
    </source>
</evidence>
<evidence type="ECO:0000259" key="1">
    <source>
        <dbReference type="Pfam" id="PF00149"/>
    </source>
</evidence>
<dbReference type="EMBL" id="JBHSGS010000036">
    <property type="protein sequence ID" value="MFC4719385.1"/>
    <property type="molecule type" value="Genomic_DNA"/>
</dbReference>
<accession>A0ABV9MVN0</accession>
<dbReference type="SUPFAM" id="SSF56300">
    <property type="entry name" value="Metallo-dependent phosphatases"/>
    <property type="match status" value="1"/>
</dbReference>
<dbReference type="Pfam" id="PF00149">
    <property type="entry name" value="Metallophos"/>
    <property type="match status" value="1"/>
</dbReference>
<comment type="caution">
    <text evidence="2">The sequence shown here is derived from an EMBL/GenBank/DDBJ whole genome shotgun (WGS) entry which is preliminary data.</text>
</comment>
<dbReference type="Proteomes" id="UP001595969">
    <property type="component" value="Unassembled WGS sequence"/>
</dbReference>